<organism evidence="1 2">
    <name type="scientific">Vespula germanica</name>
    <name type="common">German yellow jacket</name>
    <name type="synonym">Paravespula germanica</name>
    <dbReference type="NCBI Taxonomy" id="30212"/>
    <lineage>
        <taxon>Eukaryota</taxon>
        <taxon>Metazoa</taxon>
        <taxon>Ecdysozoa</taxon>
        <taxon>Arthropoda</taxon>
        <taxon>Hexapoda</taxon>
        <taxon>Insecta</taxon>
        <taxon>Pterygota</taxon>
        <taxon>Neoptera</taxon>
        <taxon>Endopterygota</taxon>
        <taxon>Hymenoptera</taxon>
        <taxon>Apocrita</taxon>
        <taxon>Aculeata</taxon>
        <taxon>Vespoidea</taxon>
        <taxon>Vespidae</taxon>
        <taxon>Vespinae</taxon>
        <taxon>Vespula</taxon>
    </lineage>
</organism>
<name>A0A834K3S6_VESGE</name>
<proteinExistence type="predicted"/>
<protein>
    <submittedName>
        <fullName evidence="1">Uncharacterized protein</fullName>
    </submittedName>
</protein>
<reference evidence="1" key="1">
    <citation type="journal article" date="2020" name="G3 (Bethesda)">
        <title>High-Quality Assemblies for Three Invasive Social Wasps from the &lt;i&gt;Vespula&lt;/i&gt; Genus.</title>
        <authorList>
            <person name="Harrop T.W.R."/>
            <person name="Guhlin J."/>
            <person name="McLaughlin G.M."/>
            <person name="Permina E."/>
            <person name="Stockwell P."/>
            <person name="Gilligan J."/>
            <person name="Le Lec M.F."/>
            <person name="Gruber M.A.M."/>
            <person name="Quinn O."/>
            <person name="Lovegrove M."/>
            <person name="Duncan E.J."/>
            <person name="Remnant E.J."/>
            <person name="Van Eeckhoven J."/>
            <person name="Graham B."/>
            <person name="Knapp R.A."/>
            <person name="Langford K.W."/>
            <person name="Kronenberg Z."/>
            <person name="Press M.O."/>
            <person name="Eacker S.M."/>
            <person name="Wilson-Rankin E.E."/>
            <person name="Purcell J."/>
            <person name="Lester P.J."/>
            <person name="Dearden P.K."/>
        </authorList>
    </citation>
    <scope>NUCLEOTIDE SEQUENCE</scope>
    <source>
        <strain evidence="1">Linc-1</strain>
    </source>
</reference>
<accession>A0A834K3S6</accession>
<keyword evidence="2" id="KW-1185">Reference proteome</keyword>
<sequence length="185" mass="19036">MGHQGVTRTVDSLADDASELLLSLGVLVSDVAFQGCLAAQHLAAQLAGEQLLRRLGVQRVEGVARTWKSEVSKISMADFLGDLARREKRPNEWGCSLVRYELYVYNSTRDEAKETAATSAVVAMVAAVVAAATAAAAAAAAAAVATATAAVGVAVAVTTTTMAAPVPGVARLDGWMDNGDGYDGL</sequence>
<gene>
    <name evidence="1" type="ORF">HZH68_007902</name>
</gene>
<comment type="caution">
    <text evidence="1">The sequence shown here is derived from an EMBL/GenBank/DDBJ whole genome shotgun (WGS) entry which is preliminary data.</text>
</comment>
<dbReference type="AlphaFoldDB" id="A0A834K3S6"/>
<dbReference type="Proteomes" id="UP000617340">
    <property type="component" value="Unassembled WGS sequence"/>
</dbReference>
<dbReference type="EMBL" id="JACSDZ010000007">
    <property type="protein sequence ID" value="KAF7399310.1"/>
    <property type="molecule type" value="Genomic_DNA"/>
</dbReference>
<evidence type="ECO:0000313" key="1">
    <source>
        <dbReference type="EMBL" id="KAF7399310.1"/>
    </source>
</evidence>
<evidence type="ECO:0000313" key="2">
    <source>
        <dbReference type="Proteomes" id="UP000617340"/>
    </source>
</evidence>